<dbReference type="SUPFAM" id="SSF52317">
    <property type="entry name" value="Class I glutamine amidotransferase-like"/>
    <property type="match status" value="1"/>
</dbReference>
<dbReference type="Proteomes" id="UP000218387">
    <property type="component" value="Chromosome"/>
</dbReference>
<feature type="binding site" evidence="9 11">
    <location>
        <begin position="141"/>
        <end position="142"/>
    </location>
    <ligand>
        <name>L-glutamine</name>
        <dbReference type="ChEBI" id="CHEBI:58359"/>
    </ligand>
</feature>
<keyword evidence="1 9" id="KW-0378">Hydrolase</keyword>
<dbReference type="PROSITE" id="PS51273">
    <property type="entry name" value="GATASE_TYPE_1"/>
    <property type="match status" value="1"/>
</dbReference>
<keyword evidence="3 9" id="KW-0315">Glutamine amidotransferase</keyword>
<evidence type="ECO:0000313" key="12">
    <source>
        <dbReference type="EMBL" id="QCT72230.1"/>
    </source>
</evidence>
<dbReference type="NCBIfam" id="TIGR03800">
    <property type="entry name" value="PLP_synth_Pdx2"/>
    <property type="match status" value="1"/>
</dbReference>
<feature type="binding site" evidence="9 11">
    <location>
        <position position="112"/>
    </location>
    <ligand>
        <name>L-glutamine</name>
        <dbReference type="ChEBI" id="CHEBI:58359"/>
    </ligand>
</feature>
<dbReference type="InterPro" id="IPR002161">
    <property type="entry name" value="PdxT/SNO"/>
</dbReference>
<dbReference type="GO" id="GO:0036381">
    <property type="term" value="F:pyridoxal 5'-phosphate synthase (glutamine hydrolysing) activity"/>
    <property type="evidence" value="ECO:0007669"/>
    <property type="project" value="UniProtKB-UniRule"/>
</dbReference>
<gene>
    <name evidence="9" type="primary">pdxT</name>
    <name evidence="12" type="ORF">CPZ25_013145</name>
</gene>
<dbReference type="PIRSF" id="PIRSF005639">
    <property type="entry name" value="Glut_amidoT_SNO"/>
    <property type="match status" value="1"/>
</dbReference>
<feature type="active site" description="Nucleophile" evidence="9 10">
    <location>
        <position position="86"/>
    </location>
</feature>
<dbReference type="EC" id="4.3.3.6" evidence="9"/>
<evidence type="ECO:0000256" key="9">
    <source>
        <dbReference type="HAMAP-Rule" id="MF_01615"/>
    </source>
</evidence>
<evidence type="ECO:0000256" key="10">
    <source>
        <dbReference type="PIRSR" id="PIRSR005639-1"/>
    </source>
</evidence>
<dbReference type="PROSITE" id="PS51130">
    <property type="entry name" value="PDXT_SNO_2"/>
    <property type="match status" value="1"/>
</dbReference>
<dbReference type="FunFam" id="3.40.50.880:FF:000010">
    <property type="entry name" value="uncharacterized protein LOC100176842 isoform X2"/>
    <property type="match status" value="1"/>
</dbReference>
<dbReference type="Pfam" id="PF01174">
    <property type="entry name" value="SNO"/>
    <property type="match status" value="1"/>
</dbReference>
<dbReference type="GO" id="GO:0008614">
    <property type="term" value="P:pyridoxine metabolic process"/>
    <property type="evidence" value="ECO:0007669"/>
    <property type="project" value="TreeGrafter"/>
</dbReference>
<dbReference type="GO" id="GO:0005829">
    <property type="term" value="C:cytosol"/>
    <property type="evidence" value="ECO:0007669"/>
    <property type="project" value="TreeGrafter"/>
</dbReference>
<dbReference type="GO" id="GO:0042823">
    <property type="term" value="P:pyridoxal phosphate biosynthetic process"/>
    <property type="evidence" value="ECO:0007669"/>
    <property type="project" value="UniProtKB-UniRule"/>
</dbReference>
<comment type="similarity">
    <text evidence="9">Belongs to the glutaminase PdxT/SNO family.</text>
</comment>
<evidence type="ECO:0000256" key="6">
    <source>
        <dbReference type="ARBA" id="ARBA00049534"/>
    </source>
</evidence>
<proteinExistence type="inferred from homology"/>
<comment type="catalytic activity">
    <reaction evidence="6 9">
        <text>L-glutamine + H2O = L-glutamate + NH4(+)</text>
        <dbReference type="Rhea" id="RHEA:15889"/>
        <dbReference type="ChEBI" id="CHEBI:15377"/>
        <dbReference type="ChEBI" id="CHEBI:28938"/>
        <dbReference type="ChEBI" id="CHEBI:29985"/>
        <dbReference type="ChEBI" id="CHEBI:58359"/>
        <dbReference type="EC" id="3.5.1.2"/>
    </reaction>
</comment>
<keyword evidence="13" id="KW-1185">Reference proteome</keyword>
<comment type="subunit">
    <text evidence="8 9">In the presence of PdxS, forms a dodecamer of heterodimers. Only shows activity in the heterodimer.</text>
</comment>
<evidence type="ECO:0000256" key="1">
    <source>
        <dbReference type="ARBA" id="ARBA00022801"/>
    </source>
</evidence>
<comment type="pathway">
    <text evidence="9">Cofactor biosynthesis; pyridoxal 5'-phosphate biosynthesis.</text>
</comment>
<evidence type="ECO:0000256" key="4">
    <source>
        <dbReference type="ARBA" id="ARBA00023239"/>
    </source>
</evidence>
<dbReference type="InterPro" id="IPR029062">
    <property type="entry name" value="Class_I_gatase-like"/>
</dbReference>
<comment type="function">
    <text evidence="7 9">Catalyzes the hydrolysis of glutamine to glutamate and ammonia as part of the biosynthesis of pyridoxal 5'-phosphate. The resulting ammonia molecule is channeled to the active site of PdxS.</text>
</comment>
<dbReference type="GO" id="GO:0004359">
    <property type="term" value="F:glutaminase activity"/>
    <property type="evidence" value="ECO:0007669"/>
    <property type="project" value="UniProtKB-UniRule"/>
</dbReference>
<dbReference type="GO" id="GO:1903600">
    <property type="term" value="C:glutaminase complex"/>
    <property type="evidence" value="ECO:0007669"/>
    <property type="project" value="TreeGrafter"/>
</dbReference>
<dbReference type="PANTHER" id="PTHR31559">
    <property type="entry name" value="PYRIDOXAL 5'-PHOSPHATE SYNTHASE SUBUNIT SNO"/>
    <property type="match status" value="1"/>
</dbReference>
<dbReference type="AlphaFoldDB" id="A0A4P9C9G9"/>
<accession>A0A4P9C9G9</accession>
<dbReference type="PANTHER" id="PTHR31559:SF0">
    <property type="entry name" value="PYRIDOXAL 5'-PHOSPHATE SYNTHASE SUBUNIT SNO1-RELATED"/>
    <property type="match status" value="1"/>
</dbReference>
<feature type="active site" description="Charge relay system" evidence="9 10">
    <location>
        <position position="177"/>
    </location>
</feature>
<reference evidence="12 13" key="1">
    <citation type="submission" date="2018-05" db="EMBL/GenBank/DDBJ databases">
        <title>Genome comparison of Eubacterium sp.</title>
        <authorList>
            <person name="Feng Y."/>
            <person name="Sanchez-Andrea I."/>
            <person name="Stams A.J.M."/>
            <person name="De Vos W.M."/>
        </authorList>
    </citation>
    <scope>NUCLEOTIDE SEQUENCE [LARGE SCALE GENOMIC DNA]</scope>
    <source>
        <strain evidence="12 13">YI</strain>
    </source>
</reference>
<protein>
    <recommendedName>
        <fullName evidence="9">Pyridoxal 5'-phosphate synthase subunit PdxT</fullName>
        <ecNumber evidence="9">4.3.3.6</ecNumber>
    </recommendedName>
    <alternativeName>
        <fullName evidence="9">Pdx2</fullName>
    </alternativeName>
    <alternativeName>
        <fullName evidence="9">Pyridoxal 5'-phosphate synthase glutaminase subunit</fullName>
        <ecNumber evidence="9">3.5.1.2</ecNumber>
    </alternativeName>
</protein>
<keyword evidence="4 9" id="KW-0456">Lyase</keyword>
<comment type="catalytic activity">
    <reaction evidence="5 9">
        <text>aldehydo-D-ribose 5-phosphate + D-glyceraldehyde 3-phosphate + L-glutamine = pyridoxal 5'-phosphate + L-glutamate + phosphate + 3 H2O + H(+)</text>
        <dbReference type="Rhea" id="RHEA:31507"/>
        <dbReference type="ChEBI" id="CHEBI:15377"/>
        <dbReference type="ChEBI" id="CHEBI:15378"/>
        <dbReference type="ChEBI" id="CHEBI:29985"/>
        <dbReference type="ChEBI" id="CHEBI:43474"/>
        <dbReference type="ChEBI" id="CHEBI:58273"/>
        <dbReference type="ChEBI" id="CHEBI:58359"/>
        <dbReference type="ChEBI" id="CHEBI:59776"/>
        <dbReference type="ChEBI" id="CHEBI:597326"/>
        <dbReference type="EC" id="4.3.3.6"/>
    </reaction>
</comment>
<dbReference type="GO" id="GO:0006543">
    <property type="term" value="P:L-glutamine catabolic process"/>
    <property type="evidence" value="ECO:0007669"/>
    <property type="project" value="UniProtKB-UniRule"/>
</dbReference>
<evidence type="ECO:0000256" key="11">
    <source>
        <dbReference type="PIRSR" id="PIRSR005639-2"/>
    </source>
</evidence>
<evidence type="ECO:0000256" key="5">
    <source>
        <dbReference type="ARBA" id="ARBA00047992"/>
    </source>
</evidence>
<dbReference type="KEGG" id="emt:CPZ25_013145"/>
<evidence type="ECO:0000313" key="13">
    <source>
        <dbReference type="Proteomes" id="UP000218387"/>
    </source>
</evidence>
<organism evidence="12 13">
    <name type="scientific">Eubacterium maltosivorans</name>
    <dbReference type="NCBI Taxonomy" id="2041044"/>
    <lineage>
        <taxon>Bacteria</taxon>
        <taxon>Bacillati</taxon>
        <taxon>Bacillota</taxon>
        <taxon>Clostridia</taxon>
        <taxon>Eubacteriales</taxon>
        <taxon>Eubacteriaceae</taxon>
        <taxon>Eubacterium</taxon>
    </lineage>
</organism>
<dbReference type="CDD" id="cd01749">
    <property type="entry name" value="GATase1_PB"/>
    <property type="match status" value="1"/>
</dbReference>
<sequence length="211" mass="22931">MQAGAGKGPSVGVLALQGSVEEHLECLGRLGVRGIPVKRKTEIASVDGMILPGGESTTIGKLLRDFGLMEPLKDRILNGMPVWGTCAGLILLARHILGEKPYLDVMDITVRRNAYGRQIDSFKRYETIPAFGQAPMPMVFIRAPYIESVGGGTEALCELEGHIVAARQENMLATAFHPELTEDAGVYRYFLKMVEEAGNQGFIPVSTKKTN</sequence>
<dbReference type="EC" id="3.5.1.2" evidence="9"/>
<keyword evidence="2 9" id="KW-0663">Pyridoxal phosphate</keyword>
<dbReference type="RefSeq" id="WP_074616405.1">
    <property type="nucleotide sequence ID" value="NZ_CABJDW020000006.1"/>
</dbReference>
<evidence type="ECO:0000256" key="8">
    <source>
        <dbReference type="ARBA" id="ARBA00064749"/>
    </source>
</evidence>
<feature type="active site" description="Charge relay system" evidence="9 10">
    <location>
        <position position="179"/>
    </location>
</feature>
<evidence type="ECO:0000256" key="7">
    <source>
        <dbReference type="ARBA" id="ARBA00054599"/>
    </source>
</evidence>
<evidence type="ECO:0000256" key="3">
    <source>
        <dbReference type="ARBA" id="ARBA00022962"/>
    </source>
</evidence>
<dbReference type="UniPathway" id="UPA00245"/>
<feature type="binding site" evidence="9 11">
    <location>
        <begin position="54"/>
        <end position="56"/>
    </location>
    <ligand>
        <name>L-glutamine</name>
        <dbReference type="ChEBI" id="CHEBI:58359"/>
    </ligand>
</feature>
<dbReference type="Gene3D" id="3.40.50.880">
    <property type="match status" value="1"/>
</dbReference>
<name>A0A4P9C9G9_EUBML</name>
<evidence type="ECO:0000256" key="2">
    <source>
        <dbReference type="ARBA" id="ARBA00022898"/>
    </source>
</evidence>
<dbReference type="EMBL" id="CP029487">
    <property type="protein sequence ID" value="QCT72230.1"/>
    <property type="molecule type" value="Genomic_DNA"/>
</dbReference>
<dbReference type="HAMAP" id="MF_01615">
    <property type="entry name" value="PdxT"/>
    <property type="match status" value="1"/>
</dbReference>